<protein>
    <recommendedName>
        <fullName evidence="14">Claudin</fullName>
    </recommendedName>
</protein>
<keyword evidence="4" id="KW-0796">Tight junction</keyword>
<evidence type="ECO:0000256" key="5">
    <source>
        <dbReference type="ARBA" id="ARBA00022475"/>
    </source>
</evidence>
<feature type="compositionally biased region" description="Polar residues" evidence="10">
    <location>
        <begin position="236"/>
        <end position="247"/>
    </location>
</feature>
<evidence type="ECO:0008006" key="14">
    <source>
        <dbReference type="Google" id="ProtNLM"/>
    </source>
</evidence>
<evidence type="ECO:0000313" key="13">
    <source>
        <dbReference type="Proteomes" id="UP000579812"/>
    </source>
</evidence>
<evidence type="ECO:0000256" key="11">
    <source>
        <dbReference type="SAM" id="Phobius"/>
    </source>
</evidence>
<dbReference type="Proteomes" id="UP000579812">
    <property type="component" value="Unassembled WGS sequence"/>
</dbReference>
<name>A0A7J6CBN4_9TELE</name>
<reference evidence="12 13" key="1">
    <citation type="submission" date="2020-04" db="EMBL/GenBank/DDBJ databases">
        <title>Chromosome-level genome assembly of a cyprinid fish Onychostoma macrolepis by integration of Nanopore Sequencing, Bionano and Hi-C technology.</title>
        <authorList>
            <person name="Wang D."/>
        </authorList>
    </citation>
    <scope>NUCLEOTIDE SEQUENCE [LARGE SCALE GENOMIC DNA]</scope>
    <source>
        <strain evidence="12">SWU-2019</strain>
        <tissue evidence="12">Muscle</tissue>
    </source>
</reference>
<feature type="compositionally biased region" description="Polar residues" evidence="10">
    <location>
        <begin position="254"/>
        <end position="264"/>
    </location>
</feature>
<dbReference type="PROSITE" id="PS01346">
    <property type="entry name" value="CLAUDIN"/>
    <property type="match status" value="1"/>
</dbReference>
<dbReference type="AlphaFoldDB" id="A0A7J6CBN4"/>
<accession>A0A7J6CBN4</accession>
<keyword evidence="8 11" id="KW-1133">Transmembrane helix</keyword>
<dbReference type="GO" id="GO:0005198">
    <property type="term" value="F:structural molecule activity"/>
    <property type="evidence" value="ECO:0007669"/>
    <property type="project" value="InterPro"/>
</dbReference>
<organism evidence="12 13">
    <name type="scientific">Onychostoma macrolepis</name>
    <dbReference type="NCBI Taxonomy" id="369639"/>
    <lineage>
        <taxon>Eukaryota</taxon>
        <taxon>Metazoa</taxon>
        <taxon>Chordata</taxon>
        <taxon>Craniata</taxon>
        <taxon>Vertebrata</taxon>
        <taxon>Euteleostomi</taxon>
        <taxon>Actinopterygii</taxon>
        <taxon>Neopterygii</taxon>
        <taxon>Teleostei</taxon>
        <taxon>Ostariophysi</taxon>
        <taxon>Cypriniformes</taxon>
        <taxon>Cyprinidae</taxon>
        <taxon>Acrossocheilinae</taxon>
        <taxon>Onychostoma</taxon>
    </lineage>
</organism>
<evidence type="ECO:0000256" key="1">
    <source>
        <dbReference type="ARBA" id="ARBA00004435"/>
    </source>
</evidence>
<feature type="transmembrane region" description="Helical" evidence="11">
    <location>
        <begin position="203"/>
        <end position="226"/>
    </location>
</feature>
<evidence type="ECO:0000313" key="12">
    <source>
        <dbReference type="EMBL" id="KAF4104474.1"/>
    </source>
</evidence>
<dbReference type="EMBL" id="JAAMOB010000015">
    <property type="protein sequence ID" value="KAF4104474.1"/>
    <property type="molecule type" value="Genomic_DNA"/>
</dbReference>
<dbReference type="FunFam" id="1.20.140.150:FF:000001">
    <property type="entry name" value="Claudin"/>
    <property type="match status" value="1"/>
</dbReference>
<comment type="subcellular location">
    <subcellularLocation>
        <location evidence="1">Cell junction</location>
        <location evidence="1">Tight junction</location>
    </subcellularLocation>
    <subcellularLocation>
        <location evidence="2">Cell membrane</location>
        <topology evidence="2">Multi-pass membrane protein</topology>
    </subcellularLocation>
</comment>
<evidence type="ECO:0000256" key="9">
    <source>
        <dbReference type="ARBA" id="ARBA00023136"/>
    </source>
</evidence>
<evidence type="ECO:0000256" key="6">
    <source>
        <dbReference type="ARBA" id="ARBA00022692"/>
    </source>
</evidence>
<feature type="transmembrane region" description="Helical" evidence="11">
    <location>
        <begin position="39"/>
        <end position="60"/>
    </location>
</feature>
<dbReference type="InterPro" id="IPR017974">
    <property type="entry name" value="Claudin_CS"/>
</dbReference>
<dbReference type="Pfam" id="PF00822">
    <property type="entry name" value="PMP22_Claudin"/>
    <property type="match status" value="1"/>
</dbReference>
<dbReference type="GO" id="GO:0005886">
    <property type="term" value="C:plasma membrane"/>
    <property type="evidence" value="ECO:0007669"/>
    <property type="project" value="UniProtKB-SubCell"/>
</dbReference>
<dbReference type="InterPro" id="IPR006187">
    <property type="entry name" value="Claudin"/>
</dbReference>
<dbReference type="PRINTS" id="PR01077">
    <property type="entry name" value="CLAUDIN"/>
</dbReference>
<dbReference type="InterPro" id="IPR004031">
    <property type="entry name" value="PMP22/EMP/MP20/Claudin"/>
</dbReference>
<evidence type="ECO:0000256" key="4">
    <source>
        <dbReference type="ARBA" id="ARBA00022427"/>
    </source>
</evidence>
<evidence type="ECO:0000256" key="3">
    <source>
        <dbReference type="ARBA" id="ARBA00008295"/>
    </source>
</evidence>
<evidence type="ECO:0000256" key="10">
    <source>
        <dbReference type="SAM" id="MobiDB-lite"/>
    </source>
</evidence>
<keyword evidence="6 11" id="KW-0812">Transmembrane</keyword>
<gene>
    <name evidence="12" type="ORF">G5714_015461</name>
</gene>
<keyword evidence="13" id="KW-1185">Reference proteome</keyword>
<dbReference type="Gene3D" id="1.20.140.150">
    <property type="match status" value="1"/>
</dbReference>
<evidence type="ECO:0000256" key="2">
    <source>
        <dbReference type="ARBA" id="ARBA00004651"/>
    </source>
</evidence>
<dbReference type="GO" id="GO:0005923">
    <property type="term" value="C:bicellular tight junction"/>
    <property type="evidence" value="ECO:0007669"/>
    <property type="project" value="UniProtKB-SubCell"/>
</dbReference>
<evidence type="ECO:0000256" key="7">
    <source>
        <dbReference type="ARBA" id="ARBA00022949"/>
    </source>
</evidence>
<comment type="similarity">
    <text evidence="3">Belongs to the claudin family.</text>
</comment>
<keyword evidence="7" id="KW-0965">Cell junction</keyword>
<feature type="transmembrane region" description="Helical" evidence="11">
    <location>
        <begin position="161"/>
        <end position="183"/>
    </location>
</feature>
<comment type="caution">
    <text evidence="12">The sequence shown here is derived from an EMBL/GenBank/DDBJ whole genome shotgun (WGS) entry which is preliminary data.</text>
</comment>
<proteinExistence type="inferred from homology"/>
<feature type="transmembrane region" description="Helical" evidence="11">
    <location>
        <begin position="117"/>
        <end position="140"/>
    </location>
</feature>
<feature type="region of interest" description="Disordered" evidence="10">
    <location>
        <begin position="236"/>
        <end position="264"/>
    </location>
</feature>
<keyword evidence="5" id="KW-1003">Cell membrane</keyword>
<keyword evidence="9 11" id="KW-0472">Membrane</keyword>
<dbReference type="PANTHER" id="PTHR12002">
    <property type="entry name" value="CLAUDIN"/>
    <property type="match status" value="1"/>
</dbReference>
<sequence>MKSLYRSSLPVSQLSLVNFQPIILFSHTRHSPLGAKQNLSLRMAAMVFQLMGMFLGIVGWCLESSTTNSAVWKKASHGEAVVTASSQFEGLWLSCASNSLGAIHCQRYKTVLGLPGYIQACRALMIIALILGLLAVILAAMGLKCTKLGSTSEESKGKISLTAGIMFLLSGLCVMVAVSWYAARVVQEFNDPFYGGTKYELGPGLYLGWAAGAMAILGGGILCTSFKSSRPAQTRTQNYNYSSSQPQKIYRSAPSENSTSKAYV</sequence>
<evidence type="ECO:0000256" key="8">
    <source>
        <dbReference type="ARBA" id="ARBA00022989"/>
    </source>
</evidence>